<dbReference type="InterPro" id="IPR037883">
    <property type="entry name" value="Knr4/Smi1-like_sf"/>
</dbReference>
<dbReference type="OrthoDB" id="1077337at2"/>
<dbReference type="RefSeq" id="WP_121127453.1">
    <property type="nucleotide sequence ID" value="NZ_RBWS01000038.1"/>
</dbReference>
<protein>
    <recommendedName>
        <fullName evidence="1">Knr4/Smi1-like domain-containing protein</fullName>
    </recommendedName>
</protein>
<dbReference type="Pfam" id="PF14568">
    <property type="entry name" value="SUKH_6"/>
    <property type="match status" value="1"/>
</dbReference>
<evidence type="ECO:0000313" key="2">
    <source>
        <dbReference type="EMBL" id="RKO68280.1"/>
    </source>
</evidence>
<gene>
    <name evidence="2" type="ORF">D7322_27955</name>
</gene>
<dbReference type="EMBL" id="RBWS01000038">
    <property type="protein sequence ID" value="RKO68280.1"/>
    <property type="molecule type" value="Genomic_DNA"/>
</dbReference>
<feature type="domain" description="Knr4/Smi1-like" evidence="1">
    <location>
        <begin position="23"/>
        <end position="188"/>
    </location>
</feature>
<organism evidence="2 3">
    <name type="scientific">Sphingobacterium puteale</name>
    <dbReference type="NCBI Taxonomy" id="2420510"/>
    <lineage>
        <taxon>Bacteria</taxon>
        <taxon>Pseudomonadati</taxon>
        <taxon>Bacteroidota</taxon>
        <taxon>Sphingobacteriia</taxon>
        <taxon>Sphingobacteriales</taxon>
        <taxon>Sphingobacteriaceae</taxon>
        <taxon>Sphingobacterium</taxon>
    </lineage>
</organism>
<dbReference type="AlphaFoldDB" id="A0A420VPL7"/>
<dbReference type="SMART" id="SM00860">
    <property type="entry name" value="SMI1_KNR4"/>
    <property type="match status" value="1"/>
</dbReference>
<dbReference type="Gene3D" id="3.40.1580.10">
    <property type="entry name" value="SMI1/KNR4-like"/>
    <property type="match status" value="1"/>
</dbReference>
<sequence>MSYKNEILRLGGMRELFSEHPTKLENEEISEIETIVNGKIPQDVRDFLLTYGICDFNYEVEFKPYSSRAEYVHSPESEQPNFSFNGSMLGVFFGRDSGRDDAYDIFKNIKTYKERIPNKFVPFGNDGMGNLILISLNDIDYGKIYFWYHEAEWDSEDYEEETGLSMTEDVKYQNLWLIGINFDDFFSRLEILSID</sequence>
<evidence type="ECO:0000313" key="3">
    <source>
        <dbReference type="Proteomes" id="UP000282423"/>
    </source>
</evidence>
<dbReference type="Proteomes" id="UP000282423">
    <property type="component" value="Unassembled WGS sequence"/>
</dbReference>
<comment type="caution">
    <text evidence="2">The sequence shown here is derived from an EMBL/GenBank/DDBJ whole genome shotgun (WGS) entry which is preliminary data.</text>
</comment>
<name>A0A420VPL7_9SPHI</name>
<keyword evidence="3" id="KW-1185">Reference proteome</keyword>
<dbReference type="InterPro" id="IPR018958">
    <property type="entry name" value="Knr4/Smi1-like_dom"/>
</dbReference>
<proteinExistence type="predicted"/>
<evidence type="ECO:0000259" key="1">
    <source>
        <dbReference type="SMART" id="SM00860"/>
    </source>
</evidence>
<accession>A0A420VPL7</accession>
<dbReference type="SUPFAM" id="SSF160631">
    <property type="entry name" value="SMI1/KNR4-like"/>
    <property type="match status" value="1"/>
</dbReference>
<reference evidence="2 3" key="1">
    <citation type="submission" date="2018-10" db="EMBL/GenBank/DDBJ databases">
        <title>Sphingobacterium sp. M05W1-28.</title>
        <authorList>
            <person name="Cai H."/>
        </authorList>
    </citation>
    <scope>NUCLEOTIDE SEQUENCE [LARGE SCALE GENOMIC DNA]</scope>
    <source>
        <strain evidence="2 3">M05W1-28</strain>
    </source>
</reference>